<evidence type="ECO:0000256" key="2">
    <source>
        <dbReference type="SAM" id="MobiDB-lite"/>
    </source>
</evidence>
<evidence type="ECO:0000256" key="1">
    <source>
        <dbReference type="ARBA" id="ARBA00023172"/>
    </source>
</evidence>
<dbReference type="InterPro" id="IPR002104">
    <property type="entry name" value="Integrase_catalytic"/>
</dbReference>
<name>A0ABV7Z2J2_9DEIO</name>
<evidence type="ECO:0000313" key="4">
    <source>
        <dbReference type="EMBL" id="MFC3831602.1"/>
    </source>
</evidence>
<protein>
    <submittedName>
        <fullName evidence="4">Tyrosine-type recombinase/integrase</fullName>
    </submittedName>
</protein>
<comment type="caution">
    <text evidence="4">The sequence shown here is derived from an EMBL/GenBank/DDBJ whole genome shotgun (WGS) entry which is preliminary data.</text>
</comment>
<dbReference type="Pfam" id="PF00589">
    <property type="entry name" value="Phage_integrase"/>
    <property type="match status" value="1"/>
</dbReference>
<dbReference type="RefSeq" id="WP_322473703.1">
    <property type="nucleotide sequence ID" value="NZ_JBHRZG010000002.1"/>
</dbReference>
<evidence type="ECO:0000313" key="5">
    <source>
        <dbReference type="Proteomes" id="UP001595803"/>
    </source>
</evidence>
<accession>A0ABV7Z2J2</accession>
<feature type="domain" description="Tyr recombinase" evidence="3">
    <location>
        <begin position="1"/>
        <end position="116"/>
    </location>
</feature>
<sequence length="148" mass="15704">MGRYGDDRPAARRDPQPALEARACPGAITGEPTTWSPAVTAPRPDSLRRLFHTLCAQAGVRPMRLHDLRGITATHLAQQGVPMDMVAKILGHASAAATRTFYMEVQIGEVKEAIARPPLLSEPDSKGGAQASAQDEGRGQSPALFAAP</sequence>
<organism evidence="4 5">
    <name type="scientific">Deinococcus rufus</name>
    <dbReference type="NCBI Taxonomy" id="2136097"/>
    <lineage>
        <taxon>Bacteria</taxon>
        <taxon>Thermotogati</taxon>
        <taxon>Deinococcota</taxon>
        <taxon>Deinococci</taxon>
        <taxon>Deinococcales</taxon>
        <taxon>Deinococcaceae</taxon>
        <taxon>Deinococcus</taxon>
    </lineage>
</organism>
<dbReference type="PROSITE" id="PS51898">
    <property type="entry name" value="TYR_RECOMBINASE"/>
    <property type="match status" value="1"/>
</dbReference>
<dbReference type="InterPro" id="IPR013762">
    <property type="entry name" value="Integrase-like_cat_sf"/>
</dbReference>
<feature type="region of interest" description="Disordered" evidence="2">
    <location>
        <begin position="116"/>
        <end position="148"/>
    </location>
</feature>
<dbReference type="Proteomes" id="UP001595803">
    <property type="component" value="Unassembled WGS sequence"/>
</dbReference>
<gene>
    <name evidence="4" type="ORF">ACFOSB_01850</name>
</gene>
<evidence type="ECO:0000259" key="3">
    <source>
        <dbReference type="PROSITE" id="PS51898"/>
    </source>
</evidence>
<keyword evidence="5" id="KW-1185">Reference proteome</keyword>
<keyword evidence="1" id="KW-0233">DNA recombination</keyword>
<proteinExistence type="predicted"/>
<dbReference type="Gene3D" id="1.10.443.10">
    <property type="entry name" value="Intergrase catalytic core"/>
    <property type="match status" value="1"/>
</dbReference>
<reference evidence="5" key="1">
    <citation type="journal article" date="2019" name="Int. J. Syst. Evol. Microbiol.">
        <title>The Global Catalogue of Microorganisms (GCM) 10K type strain sequencing project: providing services to taxonomists for standard genome sequencing and annotation.</title>
        <authorList>
            <consortium name="The Broad Institute Genomics Platform"/>
            <consortium name="The Broad Institute Genome Sequencing Center for Infectious Disease"/>
            <person name="Wu L."/>
            <person name="Ma J."/>
        </authorList>
    </citation>
    <scope>NUCLEOTIDE SEQUENCE [LARGE SCALE GENOMIC DNA]</scope>
    <source>
        <strain evidence="5">CCTCC AB 2017081</strain>
    </source>
</reference>
<feature type="region of interest" description="Disordered" evidence="2">
    <location>
        <begin position="1"/>
        <end position="39"/>
    </location>
</feature>
<dbReference type="InterPro" id="IPR011010">
    <property type="entry name" value="DNA_brk_join_enz"/>
</dbReference>
<dbReference type="EMBL" id="JBHRZG010000002">
    <property type="protein sequence ID" value="MFC3831602.1"/>
    <property type="molecule type" value="Genomic_DNA"/>
</dbReference>
<feature type="compositionally biased region" description="Basic and acidic residues" evidence="2">
    <location>
        <begin position="1"/>
        <end position="15"/>
    </location>
</feature>
<dbReference type="SUPFAM" id="SSF56349">
    <property type="entry name" value="DNA breaking-rejoining enzymes"/>
    <property type="match status" value="1"/>
</dbReference>